<dbReference type="CDD" id="cd02947">
    <property type="entry name" value="TRX_family"/>
    <property type="match status" value="1"/>
</dbReference>
<dbReference type="Gene3D" id="3.40.30.10">
    <property type="entry name" value="Glutaredoxin"/>
    <property type="match status" value="1"/>
</dbReference>
<name>A0A7J7M7U4_9MAGN</name>
<evidence type="ECO:0000256" key="8">
    <source>
        <dbReference type="ARBA" id="ARBA00074081"/>
    </source>
</evidence>
<dbReference type="PANTHER" id="PTHR45883">
    <property type="entry name" value="HSC70-INTERACTING PROTEIN"/>
    <property type="match status" value="1"/>
</dbReference>
<dbReference type="GO" id="GO:0030544">
    <property type="term" value="F:Hsp70 protein binding"/>
    <property type="evidence" value="ECO:0007669"/>
    <property type="project" value="TreeGrafter"/>
</dbReference>
<dbReference type="GO" id="GO:0016667">
    <property type="term" value="F:oxidoreductase activity, acting on a sulfur group of donors"/>
    <property type="evidence" value="ECO:0007669"/>
    <property type="project" value="UniProtKB-ARBA"/>
</dbReference>
<organism evidence="11 12">
    <name type="scientific">Kingdonia uniflora</name>
    <dbReference type="NCBI Taxonomy" id="39325"/>
    <lineage>
        <taxon>Eukaryota</taxon>
        <taxon>Viridiplantae</taxon>
        <taxon>Streptophyta</taxon>
        <taxon>Embryophyta</taxon>
        <taxon>Tracheophyta</taxon>
        <taxon>Spermatophyta</taxon>
        <taxon>Magnoliopsida</taxon>
        <taxon>Ranunculales</taxon>
        <taxon>Circaeasteraceae</taxon>
        <taxon>Kingdonia</taxon>
    </lineage>
</organism>
<sequence length="303" mass="34444">MQGGEEDIVESDIELDESEVIEPDDDTSQKVCYTDEAIEYLTEAILLNPRSAILYASRANVFIKMNKPNAAIRDADAAIRINLDSAKGYKFRGIARAMLGLWEEAARDLHLASKLDYDEEIELVLKKVEPNAHKIEEHRRKYERLRKERDLRKADLKRQHSRAEAHAAYEIPIKEEFSSENKASVSDAASILREGYVLNLHSSTEYETKFRAASSLPRLVILYFTATWCGPCRYVSPLYESLSKKYPKGVFLKVDIDELRDVAAGWNISSVPTFIFLKKGKEIDRMSGADKNGLERKIAQHSG</sequence>
<dbReference type="Proteomes" id="UP000541444">
    <property type="component" value="Unassembled WGS sequence"/>
</dbReference>
<dbReference type="InterPro" id="IPR019734">
    <property type="entry name" value="TPR_rpt"/>
</dbReference>
<dbReference type="PANTHER" id="PTHR45883:SF7">
    <property type="entry name" value="TPR REPEAT-CONTAINING THIOREDOXIN TDX"/>
    <property type="match status" value="1"/>
</dbReference>
<evidence type="ECO:0000256" key="9">
    <source>
        <dbReference type="ARBA" id="ARBA00076793"/>
    </source>
</evidence>
<dbReference type="InterPro" id="IPR017937">
    <property type="entry name" value="Thioredoxin_CS"/>
</dbReference>
<keyword evidence="7" id="KW-0676">Redox-active center</keyword>
<evidence type="ECO:0000256" key="3">
    <source>
        <dbReference type="ARBA" id="ARBA00022737"/>
    </source>
</evidence>
<dbReference type="GO" id="GO:0006950">
    <property type="term" value="P:response to stress"/>
    <property type="evidence" value="ECO:0007669"/>
    <property type="project" value="UniProtKB-ARBA"/>
</dbReference>
<keyword evidence="5" id="KW-0249">Electron transport</keyword>
<comment type="similarity">
    <text evidence="1">Belongs to the thioredoxin family.</text>
</comment>
<proteinExistence type="inferred from homology"/>
<dbReference type="PROSITE" id="PS51352">
    <property type="entry name" value="THIOREDOXIN_2"/>
    <property type="match status" value="1"/>
</dbReference>
<dbReference type="FunFam" id="3.40.30.10:FF:000240">
    <property type="entry name" value="TPR repeat-containing thioredoxin TDX"/>
    <property type="match status" value="1"/>
</dbReference>
<evidence type="ECO:0000313" key="12">
    <source>
        <dbReference type="Proteomes" id="UP000541444"/>
    </source>
</evidence>
<reference evidence="11 12" key="1">
    <citation type="journal article" date="2020" name="IScience">
        <title>Genome Sequencing of the Endangered Kingdonia uniflora (Circaeasteraceae, Ranunculales) Reveals Potential Mechanisms of Evolutionary Specialization.</title>
        <authorList>
            <person name="Sun Y."/>
            <person name="Deng T."/>
            <person name="Zhang A."/>
            <person name="Moore M.J."/>
            <person name="Landis J.B."/>
            <person name="Lin N."/>
            <person name="Zhang H."/>
            <person name="Zhang X."/>
            <person name="Huang J."/>
            <person name="Zhang X."/>
            <person name="Sun H."/>
            <person name="Wang H."/>
        </authorList>
    </citation>
    <scope>NUCLEOTIDE SEQUENCE [LARGE SCALE GENOMIC DNA]</scope>
    <source>
        <strain evidence="11">TB1705</strain>
        <tissue evidence="11">Leaf</tissue>
    </source>
</reference>
<evidence type="ECO:0000256" key="7">
    <source>
        <dbReference type="ARBA" id="ARBA00023284"/>
    </source>
</evidence>
<gene>
    <name evidence="11" type="ORF">GIB67_020963</name>
</gene>
<dbReference type="InterPro" id="IPR011990">
    <property type="entry name" value="TPR-like_helical_dom_sf"/>
</dbReference>
<dbReference type="FunFam" id="1.25.40.10:FF:000112">
    <property type="entry name" value="FAM10 family protein"/>
    <property type="match status" value="1"/>
</dbReference>
<keyword evidence="3" id="KW-0677">Repeat</keyword>
<evidence type="ECO:0000256" key="2">
    <source>
        <dbReference type="ARBA" id="ARBA00022448"/>
    </source>
</evidence>
<dbReference type="SUPFAM" id="SSF48452">
    <property type="entry name" value="TPR-like"/>
    <property type="match status" value="1"/>
</dbReference>
<comment type="caution">
    <text evidence="11">The sequence shown here is derived from an EMBL/GenBank/DDBJ whole genome shotgun (WGS) entry which is preliminary data.</text>
</comment>
<evidence type="ECO:0000313" key="11">
    <source>
        <dbReference type="EMBL" id="KAF6150880.1"/>
    </source>
</evidence>
<dbReference type="GO" id="GO:0000118">
    <property type="term" value="C:histone deacetylase complex"/>
    <property type="evidence" value="ECO:0007669"/>
    <property type="project" value="TreeGrafter"/>
</dbReference>
<evidence type="ECO:0000256" key="6">
    <source>
        <dbReference type="ARBA" id="ARBA00023157"/>
    </source>
</evidence>
<evidence type="ECO:0000256" key="1">
    <source>
        <dbReference type="ARBA" id="ARBA00008987"/>
    </source>
</evidence>
<dbReference type="PRINTS" id="PR00421">
    <property type="entry name" value="THIOREDOXIN"/>
</dbReference>
<dbReference type="SMART" id="SM00028">
    <property type="entry name" value="TPR"/>
    <property type="match status" value="2"/>
</dbReference>
<dbReference type="AlphaFoldDB" id="A0A7J7M7U4"/>
<evidence type="ECO:0000256" key="5">
    <source>
        <dbReference type="ARBA" id="ARBA00022982"/>
    </source>
</evidence>
<feature type="domain" description="Thioredoxin" evidence="10">
    <location>
        <begin position="177"/>
        <end position="303"/>
    </location>
</feature>
<dbReference type="EMBL" id="JACGCM010001726">
    <property type="protein sequence ID" value="KAF6150880.1"/>
    <property type="molecule type" value="Genomic_DNA"/>
</dbReference>
<keyword evidence="6" id="KW-1015">Disulfide bond</keyword>
<accession>A0A7J7M7U4</accession>
<evidence type="ECO:0000256" key="4">
    <source>
        <dbReference type="ARBA" id="ARBA00022803"/>
    </source>
</evidence>
<dbReference type="SUPFAM" id="SSF52833">
    <property type="entry name" value="Thioredoxin-like"/>
    <property type="match status" value="1"/>
</dbReference>
<dbReference type="OrthoDB" id="2121326at2759"/>
<keyword evidence="4" id="KW-0802">TPR repeat</keyword>
<dbReference type="Pfam" id="PF00085">
    <property type="entry name" value="Thioredoxin"/>
    <property type="match status" value="1"/>
</dbReference>
<keyword evidence="12" id="KW-1185">Reference proteome</keyword>
<dbReference type="InterPro" id="IPR013766">
    <property type="entry name" value="Thioredoxin_domain"/>
</dbReference>
<dbReference type="PROSITE" id="PS00194">
    <property type="entry name" value="THIOREDOXIN_1"/>
    <property type="match status" value="1"/>
</dbReference>
<protein>
    <recommendedName>
        <fullName evidence="8">TPR repeat-containing thioredoxin TDX</fullName>
    </recommendedName>
    <alternativeName>
        <fullName evidence="9">Tetratricoredoxin</fullName>
    </alternativeName>
</protein>
<dbReference type="Gene3D" id="1.25.40.10">
    <property type="entry name" value="Tetratricopeptide repeat domain"/>
    <property type="match status" value="1"/>
</dbReference>
<dbReference type="InterPro" id="IPR036249">
    <property type="entry name" value="Thioredoxin-like_sf"/>
</dbReference>
<evidence type="ECO:0000259" key="10">
    <source>
        <dbReference type="PROSITE" id="PS51352"/>
    </source>
</evidence>
<keyword evidence="2" id="KW-0813">Transport</keyword>